<name>A0AA86S7W2_9FABA</name>
<evidence type="ECO:0000313" key="2">
    <source>
        <dbReference type="Proteomes" id="UP001189624"/>
    </source>
</evidence>
<dbReference type="AlphaFoldDB" id="A0AA86S7W2"/>
<gene>
    <name evidence="1" type="ORF">AYBTSS11_LOCUS5190</name>
</gene>
<dbReference type="Gramene" id="rna-AYBTSS11_LOCUS5190">
    <property type="protein sequence ID" value="CAJ1931326.1"/>
    <property type="gene ID" value="gene-AYBTSS11_LOCUS5190"/>
</dbReference>
<protein>
    <submittedName>
        <fullName evidence="1">Uncharacterized protein</fullName>
    </submittedName>
</protein>
<dbReference type="EMBL" id="OY731399">
    <property type="protein sequence ID" value="CAJ1931326.1"/>
    <property type="molecule type" value="Genomic_DNA"/>
</dbReference>
<proteinExistence type="predicted"/>
<keyword evidence="2" id="KW-1185">Reference proteome</keyword>
<dbReference type="Proteomes" id="UP001189624">
    <property type="component" value="Chromosome 2"/>
</dbReference>
<reference evidence="1" key="1">
    <citation type="submission" date="2023-10" db="EMBL/GenBank/DDBJ databases">
        <authorList>
            <person name="Domelevo Entfellner J.-B."/>
        </authorList>
    </citation>
    <scope>NUCLEOTIDE SEQUENCE</scope>
</reference>
<sequence length="51" mass="5835">MLRHTDSIVSSNYGFVMAYVPSTFNNKIFESVLEKMLEKLHPTPFDDALLS</sequence>
<organism evidence="1 2">
    <name type="scientific">Sphenostylis stenocarpa</name>
    <dbReference type="NCBI Taxonomy" id="92480"/>
    <lineage>
        <taxon>Eukaryota</taxon>
        <taxon>Viridiplantae</taxon>
        <taxon>Streptophyta</taxon>
        <taxon>Embryophyta</taxon>
        <taxon>Tracheophyta</taxon>
        <taxon>Spermatophyta</taxon>
        <taxon>Magnoliopsida</taxon>
        <taxon>eudicotyledons</taxon>
        <taxon>Gunneridae</taxon>
        <taxon>Pentapetalae</taxon>
        <taxon>rosids</taxon>
        <taxon>fabids</taxon>
        <taxon>Fabales</taxon>
        <taxon>Fabaceae</taxon>
        <taxon>Papilionoideae</taxon>
        <taxon>50 kb inversion clade</taxon>
        <taxon>NPAAA clade</taxon>
        <taxon>indigoferoid/millettioid clade</taxon>
        <taxon>Phaseoleae</taxon>
        <taxon>Sphenostylis</taxon>
    </lineage>
</organism>
<accession>A0AA86S7W2</accession>
<evidence type="ECO:0000313" key="1">
    <source>
        <dbReference type="EMBL" id="CAJ1931326.1"/>
    </source>
</evidence>